<keyword evidence="1" id="KW-0560">Oxidoreductase</keyword>
<dbReference type="RefSeq" id="WP_380901080.1">
    <property type="nucleotide sequence ID" value="NZ_JBHUEG010000007.1"/>
</dbReference>
<dbReference type="PANTHER" id="PTHR39624">
    <property type="entry name" value="PROTEIN INVOLVED IN RIMO-MEDIATED BETA-METHYLTHIOLATION OF RIBOSOMAL PROTEIN S12 YCAO"/>
    <property type="match status" value="1"/>
</dbReference>
<dbReference type="Proteomes" id="UP001597545">
    <property type="component" value="Unassembled WGS sequence"/>
</dbReference>
<proteinExistence type="predicted"/>
<dbReference type="SUPFAM" id="SSF82784">
    <property type="entry name" value="OsmC-like"/>
    <property type="match status" value="1"/>
</dbReference>
<dbReference type="Pfam" id="PF02566">
    <property type="entry name" value="OsmC"/>
    <property type="match status" value="1"/>
</dbReference>
<dbReference type="Gene3D" id="3.30.300.20">
    <property type="match status" value="1"/>
</dbReference>
<dbReference type="InterPro" id="IPR036102">
    <property type="entry name" value="OsmC/Ohrsf"/>
</dbReference>
<dbReference type="InterPro" id="IPR003718">
    <property type="entry name" value="OsmC/Ohr_fam"/>
</dbReference>
<keyword evidence="2" id="KW-1185">Reference proteome</keyword>
<comment type="caution">
    <text evidence="1">The sequence shown here is derived from an EMBL/GenBank/DDBJ whole genome shotgun (WGS) entry which is preliminary data.</text>
</comment>
<sequence length="133" mass="15013">MARDITVKIGKDHYKTEIQVEQHNILADEPIDVGGTDLGPSPTEFLMSSVGTCKAITVRMYADRKNWELEAVRIRMSIGAQEGELQKTTFIKCHIELIGNLNETQRKRLLTIADKCPVHKILINPIIIESNLM</sequence>
<keyword evidence="1" id="KW-0575">Peroxidase</keyword>
<dbReference type="PANTHER" id="PTHR39624:SF2">
    <property type="entry name" value="OSMC-LIKE PROTEIN"/>
    <property type="match status" value="1"/>
</dbReference>
<dbReference type="InterPro" id="IPR015946">
    <property type="entry name" value="KH_dom-like_a/b"/>
</dbReference>
<evidence type="ECO:0000313" key="1">
    <source>
        <dbReference type="EMBL" id="MFD2546871.1"/>
    </source>
</evidence>
<accession>A0ABW5KDI6</accession>
<evidence type="ECO:0000313" key="2">
    <source>
        <dbReference type="Proteomes" id="UP001597545"/>
    </source>
</evidence>
<dbReference type="EMBL" id="JBHULR010000003">
    <property type="protein sequence ID" value="MFD2546871.1"/>
    <property type="molecule type" value="Genomic_DNA"/>
</dbReference>
<name>A0ABW5KDI6_9SPHI</name>
<gene>
    <name evidence="1" type="ORF">ACFSR5_04325</name>
</gene>
<reference evidence="2" key="1">
    <citation type="journal article" date="2019" name="Int. J. Syst. Evol. Microbiol.">
        <title>The Global Catalogue of Microorganisms (GCM) 10K type strain sequencing project: providing services to taxonomists for standard genome sequencing and annotation.</title>
        <authorList>
            <consortium name="The Broad Institute Genomics Platform"/>
            <consortium name="The Broad Institute Genome Sequencing Center for Infectious Disease"/>
            <person name="Wu L."/>
            <person name="Ma J."/>
        </authorList>
    </citation>
    <scope>NUCLEOTIDE SEQUENCE [LARGE SCALE GENOMIC DNA]</scope>
    <source>
        <strain evidence="2">KCTC 42662</strain>
    </source>
</reference>
<dbReference type="EC" id="1.11.1.-" evidence="1"/>
<dbReference type="GO" id="GO:0004601">
    <property type="term" value="F:peroxidase activity"/>
    <property type="evidence" value="ECO:0007669"/>
    <property type="project" value="UniProtKB-KW"/>
</dbReference>
<organism evidence="1 2">
    <name type="scientific">Sphingobacterium suaedae</name>
    <dbReference type="NCBI Taxonomy" id="1686402"/>
    <lineage>
        <taxon>Bacteria</taxon>
        <taxon>Pseudomonadati</taxon>
        <taxon>Bacteroidota</taxon>
        <taxon>Sphingobacteriia</taxon>
        <taxon>Sphingobacteriales</taxon>
        <taxon>Sphingobacteriaceae</taxon>
        <taxon>Sphingobacterium</taxon>
    </lineage>
</organism>
<protein>
    <submittedName>
        <fullName evidence="1">OsmC family protein</fullName>
        <ecNumber evidence="1">1.11.1.-</ecNumber>
    </submittedName>
</protein>